<dbReference type="EMBL" id="LAZR01000172">
    <property type="protein sequence ID" value="KKN84372.1"/>
    <property type="molecule type" value="Genomic_DNA"/>
</dbReference>
<gene>
    <name evidence="2" type="ORF">LCGC14_0290340</name>
</gene>
<dbReference type="GO" id="GO:0015562">
    <property type="term" value="F:efflux transmembrane transporter activity"/>
    <property type="evidence" value="ECO:0007669"/>
    <property type="project" value="InterPro"/>
</dbReference>
<proteinExistence type="predicted"/>
<protein>
    <submittedName>
        <fullName evidence="2">Uncharacterized protein</fullName>
    </submittedName>
</protein>
<dbReference type="InterPro" id="IPR010131">
    <property type="entry name" value="MdtP/NodT-like"/>
</dbReference>
<feature type="coiled-coil region" evidence="1">
    <location>
        <begin position="309"/>
        <end position="354"/>
    </location>
</feature>
<dbReference type="AlphaFoldDB" id="A0A0F9UAM5"/>
<name>A0A0F9UAM5_9ZZZZ</name>
<dbReference type="Pfam" id="PF02321">
    <property type="entry name" value="OEP"/>
    <property type="match status" value="1"/>
</dbReference>
<reference evidence="2" key="1">
    <citation type="journal article" date="2015" name="Nature">
        <title>Complex archaea that bridge the gap between prokaryotes and eukaryotes.</title>
        <authorList>
            <person name="Spang A."/>
            <person name="Saw J.H."/>
            <person name="Jorgensen S.L."/>
            <person name="Zaremba-Niedzwiedzka K."/>
            <person name="Martijn J."/>
            <person name="Lind A.E."/>
            <person name="van Eijk R."/>
            <person name="Schleper C."/>
            <person name="Guy L."/>
            <person name="Ettema T.J."/>
        </authorList>
    </citation>
    <scope>NUCLEOTIDE SEQUENCE</scope>
</reference>
<evidence type="ECO:0000313" key="2">
    <source>
        <dbReference type="EMBL" id="KKN84372.1"/>
    </source>
</evidence>
<dbReference type="InterPro" id="IPR003423">
    <property type="entry name" value="OMP_efflux"/>
</dbReference>
<dbReference type="PANTHER" id="PTHR30203:SF24">
    <property type="entry name" value="BLR4935 PROTEIN"/>
    <property type="match status" value="1"/>
</dbReference>
<sequence>MNYQILRVRSFAAVLAAGLLAVPGMSAALTLEEAIRLAEREAPSLAARTANLQAAQSSVTPAGELPDPKLRLGVQNLPIEGDSRLRLGAERMTMQKIGVMQEVPNRAKRRARVEAAEASVRLARVQQTVERLKVRQLTAEAWIATLAAEQKLTIFDQLYTENRVLTQAVKAKIAGARGLSSDSVLPKQEAALLAEQEDALARNETVARAELQRWIGEAATEPLEGSWPVWRDDFDHYRHNLHRHPDLLAFDPMSARAEAKVNEAISDKTPDWGWGVDYQRRGGGFGDMVSVSVSFDLPVFAGSRQDPKIAAERARLAELEAERQAMLLMHNQELAADLAELQRLERALARVDETLLPLAEEKVRLAMADYRSGNGELTFVIAARQELVEIRLRRVDLARDRSLTNARLHFAFGDTQP</sequence>
<keyword evidence="1" id="KW-0175">Coiled coil</keyword>
<comment type="caution">
    <text evidence="2">The sequence shown here is derived from an EMBL/GenBank/DDBJ whole genome shotgun (WGS) entry which is preliminary data.</text>
</comment>
<evidence type="ECO:0000256" key="1">
    <source>
        <dbReference type="SAM" id="Coils"/>
    </source>
</evidence>
<dbReference type="Gene3D" id="1.20.1600.10">
    <property type="entry name" value="Outer membrane efflux proteins (OEP)"/>
    <property type="match status" value="1"/>
</dbReference>
<dbReference type="SUPFAM" id="SSF56954">
    <property type="entry name" value="Outer membrane efflux proteins (OEP)"/>
    <property type="match status" value="1"/>
</dbReference>
<dbReference type="PANTHER" id="PTHR30203">
    <property type="entry name" value="OUTER MEMBRANE CATION EFFLUX PROTEIN"/>
    <property type="match status" value="1"/>
</dbReference>
<organism evidence="2">
    <name type="scientific">marine sediment metagenome</name>
    <dbReference type="NCBI Taxonomy" id="412755"/>
    <lineage>
        <taxon>unclassified sequences</taxon>
        <taxon>metagenomes</taxon>
        <taxon>ecological metagenomes</taxon>
    </lineage>
</organism>
<accession>A0A0F9UAM5</accession>